<evidence type="ECO:0000313" key="1">
    <source>
        <dbReference type="EMBL" id="WGK93825.1"/>
    </source>
</evidence>
<sequence length="56" mass="6658">MEELLIPLIDAEILHDIIQEEKNALQKATTPERKKALKKRIHEAREMNKKYLTFLN</sequence>
<reference evidence="1 2" key="1">
    <citation type="submission" date="2023-06" db="EMBL/GenBank/DDBJ databases">
        <title>Complete Genome Sequence of Flavobacterium keumense K3R-10.</title>
        <authorList>
            <person name="Jeong H."/>
            <person name="Jhang S.Y."/>
            <person name="Kim J.N."/>
        </authorList>
    </citation>
    <scope>NUCLEOTIDE SEQUENCE [LARGE SCALE GENOMIC DNA]</scope>
    <source>
        <strain evidence="1 2">K3R-10</strain>
    </source>
</reference>
<evidence type="ECO:0000313" key="2">
    <source>
        <dbReference type="Proteomes" id="UP001232117"/>
    </source>
</evidence>
<accession>A0ABY8N2E7</accession>
<dbReference type="EMBL" id="CP092332">
    <property type="protein sequence ID" value="WGK93825.1"/>
    <property type="molecule type" value="Genomic_DNA"/>
</dbReference>
<gene>
    <name evidence="1" type="ORF">MG292_06900</name>
</gene>
<dbReference type="Proteomes" id="UP001232117">
    <property type="component" value="Chromosome"/>
</dbReference>
<organism evidence="1 2">
    <name type="scientific">Flavobacterium keumense</name>
    <dbReference type="NCBI Taxonomy" id="1306518"/>
    <lineage>
        <taxon>Bacteria</taxon>
        <taxon>Pseudomonadati</taxon>
        <taxon>Bacteroidota</taxon>
        <taxon>Flavobacteriia</taxon>
        <taxon>Flavobacteriales</taxon>
        <taxon>Flavobacteriaceae</taxon>
        <taxon>Flavobacterium</taxon>
    </lineage>
</organism>
<dbReference type="RefSeq" id="WP_264533446.1">
    <property type="nucleotide sequence ID" value="NZ_CP092332.1"/>
</dbReference>
<proteinExistence type="predicted"/>
<protein>
    <submittedName>
        <fullName evidence="1">Uncharacterized protein</fullName>
    </submittedName>
</protein>
<keyword evidence="2" id="KW-1185">Reference proteome</keyword>
<name>A0ABY8N2E7_9FLAO</name>